<dbReference type="RefSeq" id="WP_123047938.1">
    <property type="nucleotide sequence ID" value="NZ_PTJO01000004.1"/>
</dbReference>
<gene>
    <name evidence="2" type="ORF">C5L39_05720</name>
</gene>
<keyword evidence="1" id="KW-0812">Transmembrane</keyword>
<dbReference type="AlphaFoldDB" id="A0A3M8K6F2"/>
<protein>
    <submittedName>
        <fullName evidence="2">Uncharacterized protein</fullName>
    </submittedName>
</protein>
<feature type="transmembrane region" description="Helical" evidence="1">
    <location>
        <begin position="31"/>
        <end position="55"/>
    </location>
</feature>
<organism evidence="2 3">
    <name type="scientific">Corynebacterium alimapuense</name>
    <dbReference type="NCBI Taxonomy" id="1576874"/>
    <lineage>
        <taxon>Bacteria</taxon>
        <taxon>Bacillati</taxon>
        <taxon>Actinomycetota</taxon>
        <taxon>Actinomycetes</taxon>
        <taxon>Mycobacteriales</taxon>
        <taxon>Corynebacteriaceae</taxon>
        <taxon>Corynebacterium</taxon>
    </lineage>
</organism>
<evidence type="ECO:0000313" key="3">
    <source>
        <dbReference type="Proteomes" id="UP000266975"/>
    </source>
</evidence>
<comment type="caution">
    <text evidence="2">The sequence shown here is derived from an EMBL/GenBank/DDBJ whole genome shotgun (WGS) entry which is preliminary data.</text>
</comment>
<name>A0A3M8K6F2_9CORY</name>
<keyword evidence="3" id="KW-1185">Reference proteome</keyword>
<dbReference type="Proteomes" id="UP000266975">
    <property type="component" value="Unassembled WGS sequence"/>
</dbReference>
<evidence type="ECO:0000313" key="2">
    <source>
        <dbReference type="EMBL" id="RNE48801.1"/>
    </source>
</evidence>
<evidence type="ECO:0000256" key="1">
    <source>
        <dbReference type="SAM" id="Phobius"/>
    </source>
</evidence>
<sequence length="64" mass="6710">MRAFISLILGGVILAAGYFWYLDVGEDVLGIVAALVMAVGGALIVTAVAIWLDVFSPTSRKLGK</sequence>
<keyword evidence="1" id="KW-0472">Membrane</keyword>
<keyword evidence="1" id="KW-1133">Transmembrane helix</keyword>
<dbReference type="EMBL" id="PTJO01000004">
    <property type="protein sequence ID" value="RNE48801.1"/>
    <property type="molecule type" value="Genomic_DNA"/>
</dbReference>
<accession>A0A3M8K6F2</accession>
<reference evidence="2 3" key="1">
    <citation type="submission" date="2018-02" db="EMBL/GenBank/DDBJ databases">
        <title>Corynebacterium alimpuense sp. nov., a marine obligate actinomycete isolated from sediments of Valparaiso bay, Chile.</title>
        <authorList>
            <person name="Claverias F."/>
            <person name="Gonzales-Siles L."/>
            <person name="Salva-Serra F."/>
            <person name="Inganaes E."/>
            <person name="Molin K."/>
            <person name="Cumsille A."/>
            <person name="Undabarrena A."/>
            <person name="Couve E."/>
            <person name="Moore E.R.B."/>
            <person name="Gomila M."/>
            <person name="Camara B."/>
        </authorList>
    </citation>
    <scope>NUCLEOTIDE SEQUENCE [LARGE SCALE GENOMIC DNA]</scope>
    <source>
        <strain evidence="2 3">CCUG 69366</strain>
    </source>
</reference>
<proteinExistence type="predicted"/>